<feature type="compositionally biased region" description="Basic and acidic residues" evidence="1">
    <location>
        <begin position="268"/>
        <end position="281"/>
    </location>
</feature>
<proteinExistence type="predicted"/>
<reference evidence="2 3" key="1">
    <citation type="submission" date="2023-11" db="EMBL/GenBank/DDBJ databases">
        <title>An acidophilic fungus is an integral part of prey digestion in a carnivorous sundew plant.</title>
        <authorList>
            <person name="Tsai I.J."/>
        </authorList>
    </citation>
    <scope>NUCLEOTIDE SEQUENCE [LARGE SCALE GENOMIC DNA]</scope>
    <source>
        <strain evidence="2">169a</strain>
    </source>
</reference>
<gene>
    <name evidence="2" type="ORF">R9X50_00029800</name>
</gene>
<accession>A0AAQ3LX00</accession>
<dbReference type="InterPro" id="IPR029058">
    <property type="entry name" value="AB_hydrolase_fold"/>
</dbReference>
<dbReference type="PANTHER" id="PTHR42103">
    <property type="entry name" value="ALPHA/BETA-HYDROLASES SUPERFAMILY PROTEIN"/>
    <property type="match status" value="1"/>
</dbReference>
<feature type="compositionally biased region" description="Basic residues" evidence="1">
    <location>
        <begin position="255"/>
        <end position="265"/>
    </location>
</feature>
<evidence type="ECO:0000313" key="2">
    <source>
        <dbReference type="EMBL" id="WPG97521.1"/>
    </source>
</evidence>
<feature type="region of interest" description="Disordered" evidence="1">
    <location>
        <begin position="198"/>
        <end position="333"/>
    </location>
</feature>
<organism evidence="2 3">
    <name type="scientific">Acrodontium crateriforme</name>
    <dbReference type="NCBI Taxonomy" id="150365"/>
    <lineage>
        <taxon>Eukaryota</taxon>
        <taxon>Fungi</taxon>
        <taxon>Dikarya</taxon>
        <taxon>Ascomycota</taxon>
        <taxon>Pezizomycotina</taxon>
        <taxon>Dothideomycetes</taxon>
        <taxon>Dothideomycetidae</taxon>
        <taxon>Mycosphaerellales</taxon>
        <taxon>Teratosphaeriaceae</taxon>
        <taxon>Acrodontium</taxon>
    </lineage>
</organism>
<dbReference type="Gene3D" id="3.40.50.1820">
    <property type="entry name" value="alpha/beta hydrolase"/>
    <property type="match status" value="1"/>
</dbReference>
<dbReference type="SUPFAM" id="SSF53474">
    <property type="entry name" value="alpha/beta-Hydrolases"/>
    <property type="match status" value="1"/>
</dbReference>
<dbReference type="Proteomes" id="UP001303373">
    <property type="component" value="Chromosome 1"/>
</dbReference>
<feature type="compositionally biased region" description="Basic residues" evidence="1">
    <location>
        <begin position="282"/>
        <end position="298"/>
    </location>
</feature>
<dbReference type="PANTHER" id="PTHR42103:SF2">
    <property type="entry name" value="AB HYDROLASE-1 DOMAIN-CONTAINING PROTEIN"/>
    <property type="match status" value="1"/>
</dbReference>
<feature type="compositionally biased region" description="Basic and acidic residues" evidence="1">
    <location>
        <begin position="299"/>
        <end position="312"/>
    </location>
</feature>
<dbReference type="EMBL" id="CP138580">
    <property type="protein sequence ID" value="WPG97521.1"/>
    <property type="molecule type" value="Genomic_DNA"/>
</dbReference>
<keyword evidence="3" id="KW-1185">Reference proteome</keyword>
<protein>
    <submittedName>
        <fullName evidence="2">Uncharacterized protein</fullName>
    </submittedName>
</protein>
<name>A0AAQ3LX00_9PEZI</name>
<evidence type="ECO:0000256" key="1">
    <source>
        <dbReference type="SAM" id="MobiDB-lite"/>
    </source>
</evidence>
<dbReference type="AlphaFoldDB" id="A0AAQ3LX00"/>
<evidence type="ECO:0000313" key="3">
    <source>
        <dbReference type="Proteomes" id="UP001303373"/>
    </source>
</evidence>
<sequence length="462" mass="50746">MPEPAYTFTIPSLVDDTVLDCRIYHPRDFLEGPGPGKAQDVKGAVFAHPYAAMGGSFDDPVVLGVVETLLKLGWVVGTFNFRGAATSAGHTTWTGHAEQEDYCSVAGFVIYYIYNLSRICSPSSSLPELLDSGFESSFDQQQPLQLLLGGYSFGSLVLARLPPPVSIINRFQEAEVGTSGAEIFLRARTLAKQTWRAAEASSFTSSEPQTPLRGRAMRDAHPSPEAAETGGRSSLHRVRASPVTVGGEETDSRDRRTHSRGHHSARQSLEEVVRRSVEIPRRIVKSHHAHHPWHKSRSHERGQQTELDDGHSRPSTPTASTPTANTTNAGLNKGAPVVSTRYLLISPVLFPFTHTLCPPGASMFSSTTATRRGHHQSDGPVGAQFLSHPTLAIFGSADGFTSNKRLQGWAQRQVSDSTSKASGQDEREARFEWAMIEHAGHFWREAGVMRRLQEQIMRWKAF</sequence>
<feature type="compositionally biased region" description="Low complexity" evidence="1">
    <location>
        <begin position="314"/>
        <end position="329"/>
    </location>
</feature>